<evidence type="ECO:0000313" key="2">
    <source>
        <dbReference type="EMBL" id="VAX29954.1"/>
    </source>
</evidence>
<evidence type="ECO:0000256" key="1">
    <source>
        <dbReference type="SAM" id="Phobius"/>
    </source>
</evidence>
<keyword evidence="1" id="KW-0812">Transmembrane</keyword>
<feature type="transmembrane region" description="Helical" evidence="1">
    <location>
        <begin position="16"/>
        <end position="39"/>
    </location>
</feature>
<proteinExistence type="predicted"/>
<accession>A0A3B1D170</accession>
<sequence length="74" mass="8321">MKGFKARVSGLWIMDYGLWIISGVIIFLFLILTSSTVFAHKVSIYAYAEDSMVFAEGYFADGSRSRNSRIACQL</sequence>
<dbReference type="EMBL" id="UOGH01000142">
    <property type="protein sequence ID" value="VAX29954.1"/>
    <property type="molecule type" value="Genomic_DNA"/>
</dbReference>
<gene>
    <name evidence="2" type="ORF">MNBD_NITROSPIRAE02-1607</name>
</gene>
<organism evidence="2">
    <name type="scientific">hydrothermal vent metagenome</name>
    <dbReference type="NCBI Taxonomy" id="652676"/>
    <lineage>
        <taxon>unclassified sequences</taxon>
        <taxon>metagenomes</taxon>
        <taxon>ecological metagenomes</taxon>
    </lineage>
</organism>
<name>A0A3B1D170_9ZZZZ</name>
<keyword evidence="1" id="KW-1133">Transmembrane helix</keyword>
<dbReference type="AlphaFoldDB" id="A0A3B1D170"/>
<reference evidence="2" key="1">
    <citation type="submission" date="2018-06" db="EMBL/GenBank/DDBJ databases">
        <authorList>
            <person name="Zhirakovskaya E."/>
        </authorList>
    </citation>
    <scope>NUCLEOTIDE SEQUENCE</scope>
</reference>
<protein>
    <submittedName>
        <fullName evidence="2">Uncharacterized protein</fullName>
    </submittedName>
</protein>
<keyword evidence="1" id="KW-0472">Membrane</keyword>